<comment type="similarity">
    <text evidence="8">Belongs to the BamA family.</text>
</comment>
<dbReference type="Gene3D" id="3.10.20.310">
    <property type="entry name" value="membrane protein fhac"/>
    <property type="match status" value="5"/>
</dbReference>
<feature type="domain" description="POTRA" evidence="10">
    <location>
        <begin position="33"/>
        <end position="100"/>
    </location>
</feature>
<dbReference type="InterPro" id="IPR039910">
    <property type="entry name" value="D15-like"/>
</dbReference>
<keyword evidence="6 8" id="KW-0472">Membrane</keyword>
<dbReference type="InterPro" id="IPR010827">
    <property type="entry name" value="BamA/TamA_POTRA"/>
</dbReference>
<dbReference type="HAMAP" id="MF_01430">
    <property type="entry name" value="OM_assembly_BamA"/>
    <property type="match status" value="1"/>
</dbReference>
<dbReference type="PANTHER" id="PTHR12815:SF23">
    <property type="entry name" value="OUTER MEMBRANE PROTEIN ASSEMBLY FACTOR BAMA"/>
    <property type="match status" value="1"/>
</dbReference>
<evidence type="ECO:0000256" key="8">
    <source>
        <dbReference type="HAMAP-Rule" id="MF_01430"/>
    </source>
</evidence>
<evidence type="ECO:0000256" key="2">
    <source>
        <dbReference type="ARBA" id="ARBA00022452"/>
    </source>
</evidence>
<evidence type="ECO:0000256" key="1">
    <source>
        <dbReference type="ARBA" id="ARBA00004370"/>
    </source>
</evidence>
<evidence type="ECO:0000256" key="5">
    <source>
        <dbReference type="ARBA" id="ARBA00022737"/>
    </source>
</evidence>
<dbReference type="PANTHER" id="PTHR12815">
    <property type="entry name" value="SORTING AND ASSEMBLY MACHINERY SAMM50 PROTEIN FAMILY MEMBER"/>
    <property type="match status" value="1"/>
</dbReference>
<dbReference type="PIRSF" id="PIRSF006076">
    <property type="entry name" value="OM_assembly_OMP85"/>
    <property type="match status" value="1"/>
</dbReference>
<evidence type="ECO:0000259" key="10">
    <source>
        <dbReference type="PROSITE" id="PS51779"/>
    </source>
</evidence>
<accession>A0ABT7QMV2</accession>
<dbReference type="NCBIfam" id="TIGR03303">
    <property type="entry name" value="OM_YaeT"/>
    <property type="match status" value="1"/>
</dbReference>
<evidence type="ECO:0000256" key="4">
    <source>
        <dbReference type="ARBA" id="ARBA00022729"/>
    </source>
</evidence>
<reference evidence="11" key="2">
    <citation type="journal article" date="2023" name="Microbiome">
        <title>Synthase-selected sorting approach identifies a beta-lactone synthase in a nudibranch symbiotic bacterium.</title>
        <authorList>
            <person name="Dzunkova M."/>
            <person name="La Clair J.J."/>
            <person name="Tyml T."/>
            <person name="Doud D."/>
            <person name="Schulz F."/>
            <person name="Piquer-Esteban S."/>
            <person name="Porcel Sanchis D."/>
            <person name="Osborn A."/>
            <person name="Robinson D."/>
            <person name="Louie K.B."/>
            <person name="Bowen B.P."/>
            <person name="Bowers R.M."/>
            <person name="Lee J."/>
            <person name="Arnau V."/>
            <person name="Diaz-Villanueva W."/>
            <person name="Stepanauskas R."/>
            <person name="Gosliner T."/>
            <person name="Date S.V."/>
            <person name="Northen T.R."/>
            <person name="Cheng J.F."/>
            <person name="Burkart M.D."/>
            <person name="Woyke T."/>
        </authorList>
    </citation>
    <scope>NUCLEOTIDE SEQUENCE</scope>
    <source>
        <strain evidence="11">Df01</strain>
    </source>
</reference>
<keyword evidence="4 8" id="KW-0732">Signal</keyword>
<evidence type="ECO:0000313" key="11">
    <source>
        <dbReference type="EMBL" id="MDM5148033.1"/>
    </source>
</evidence>
<proteinExistence type="inferred from homology"/>
<comment type="caution">
    <text evidence="11">The sequence shown here is derived from an EMBL/GenBank/DDBJ whole genome shotgun (WGS) entry which is preliminary data.</text>
</comment>
<dbReference type="InterPro" id="IPR034746">
    <property type="entry name" value="POTRA"/>
</dbReference>
<feature type="domain" description="POTRA" evidence="10">
    <location>
        <begin position="358"/>
        <end position="432"/>
    </location>
</feature>
<keyword evidence="2 8" id="KW-1134">Transmembrane beta strand</keyword>
<dbReference type="EMBL" id="JANQAO010000003">
    <property type="protein sequence ID" value="MDM5148033.1"/>
    <property type="molecule type" value="Genomic_DNA"/>
</dbReference>
<reference evidence="11" key="1">
    <citation type="submission" date="2022-08" db="EMBL/GenBank/DDBJ databases">
        <authorList>
            <person name="Dzunkova M."/>
            <person name="La Clair J."/>
            <person name="Tyml T."/>
            <person name="Doud D."/>
            <person name="Schulz F."/>
            <person name="Piquer S."/>
            <person name="Porcel Sanchis D."/>
            <person name="Osborn A."/>
            <person name="Robinson D."/>
            <person name="Louie K.B."/>
            <person name="Bowen B.P."/>
            <person name="Bowers R."/>
            <person name="Lee J."/>
            <person name="Arnau Llombart V."/>
            <person name="Diaz Villanueva W."/>
            <person name="Gosliner T."/>
            <person name="Northen T."/>
            <person name="Cheng J.-F."/>
            <person name="Burkart M.D."/>
            <person name="Woyke T."/>
        </authorList>
    </citation>
    <scope>NUCLEOTIDE SEQUENCE</scope>
    <source>
        <strain evidence="11">Df01</strain>
    </source>
</reference>
<evidence type="ECO:0000256" key="3">
    <source>
        <dbReference type="ARBA" id="ARBA00022692"/>
    </source>
</evidence>
<keyword evidence="12" id="KW-1185">Reference proteome</keyword>
<dbReference type="Gene3D" id="2.40.160.50">
    <property type="entry name" value="membrane protein fhac: a member of the omp85/tpsb transporter family"/>
    <property type="match status" value="1"/>
</dbReference>
<keyword evidence="5 8" id="KW-0677">Repeat</keyword>
<organism evidence="11 12">
    <name type="scientific">Candidatus Doriopsillibacter californiensis</name>
    <dbReference type="NCBI Taxonomy" id="2970740"/>
    <lineage>
        <taxon>Bacteria</taxon>
        <taxon>Pseudomonadati</taxon>
        <taxon>Pseudomonadota</taxon>
        <taxon>Gammaproteobacteria</taxon>
        <taxon>Candidatus Tethybacterales</taxon>
        <taxon>Candidatus Persebacteraceae</taxon>
        <taxon>Candidatus Doriopsillibacter</taxon>
    </lineage>
</organism>
<evidence type="ECO:0000256" key="6">
    <source>
        <dbReference type="ARBA" id="ARBA00023136"/>
    </source>
</evidence>
<evidence type="ECO:0000256" key="9">
    <source>
        <dbReference type="NCBIfam" id="TIGR03303"/>
    </source>
</evidence>
<sequence length="763" mass="85717" precursor="true">MKISKFLTLIVNFLACSILLWSAPATAQSFEPFIVKDIRVDGLRRFDPGVVFSRLDVEIGDTLTEEQADDIINKLFGSGFFRSVDVLRNDDVLVVAVEENPTIAEVAFSGTDDLPKGTLENMLKQAGIVKARVYDPALTDAATTALKSIYKERSFYQVKVETVASPLPRNRIALLFNVDEGPQAIIRSIKFSGSEQFSSWTIKRQMNLETRGLLNYFSDNYLFSESRLKSDLQRIRTLYLGAGYLRFEVESEEVEVSADKRYIDIRIRLNEGGRYAVNEAVFAGELPPEVSEDNLRELVEQVPGELFSSQATGETVERIRNLLGDLGYANANVSYTNQLNDDDLTVLVTYKINPGPVIYVRNINIVGNERTRDEVIRRELQQYERERYSLTKINRSQRRVRRLGYFTSVNVSEKNVAGHTDEVDLTIEVKEASVGHFKIGGGFSTDNELSFDAGLDTPNIFGSGNDFRTDLSWGDTDKDLSLELDEFYHTDEGISRHIGISFGDSSSSDNSSSYSIDGFAAEYGYGIPYSDDGKYFLYLSYEKIKVNRASAYTNFTDKHGNNLDLLVIKYGLTHDTRSSYYSPTDGHRIQVNSDLAIPPLDLKYYTMEYAHDYYYDMARWPARPILHLELGAGFGDSYGGDIYPFYERFFVGGTGTLRGFDSNSVGYAKDSSGNSLGGKSRLYGTVEFAIDTKLFDTQKIDLAPYLDFGSVGETTSKLGDFRVSAGMEIRWTSPIGPLKFSWGKALKSKSDDKLQDLQFSISY</sequence>
<keyword evidence="3 8" id="KW-0812">Transmembrane</keyword>
<protein>
    <recommendedName>
        <fullName evidence="8 9">Outer membrane protein assembly factor BamA</fullName>
    </recommendedName>
</protein>
<dbReference type="InterPro" id="IPR023707">
    <property type="entry name" value="OM_assembly_BamA"/>
</dbReference>
<comment type="function">
    <text evidence="8">Part of the outer membrane protein assembly complex, which is involved in assembly and insertion of beta-barrel proteins into the outer membrane.</text>
</comment>
<keyword evidence="7 8" id="KW-0998">Cell outer membrane</keyword>
<comment type="subcellular location">
    <subcellularLocation>
        <location evidence="8">Cell outer membrane</location>
    </subcellularLocation>
    <subcellularLocation>
        <location evidence="1">Membrane</location>
    </subcellularLocation>
</comment>
<dbReference type="PROSITE" id="PS51779">
    <property type="entry name" value="POTRA"/>
    <property type="match status" value="2"/>
</dbReference>
<gene>
    <name evidence="8 11" type="primary">bamA</name>
    <name evidence="11" type="ORF">NQX30_06595</name>
</gene>
<dbReference type="Pfam" id="PF01103">
    <property type="entry name" value="Omp85"/>
    <property type="match status" value="1"/>
</dbReference>
<name>A0ABT7QMV2_9GAMM</name>
<dbReference type="Proteomes" id="UP001168167">
    <property type="component" value="Unassembled WGS sequence"/>
</dbReference>
<dbReference type="InterPro" id="IPR000184">
    <property type="entry name" value="Bac_surfAg_D15"/>
</dbReference>
<evidence type="ECO:0000256" key="7">
    <source>
        <dbReference type="ARBA" id="ARBA00023237"/>
    </source>
</evidence>
<evidence type="ECO:0000313" key="12">
    <source>
        <dbReference type="Proteomes" id="UP001168167"/>
    </source>
</evidence>
<dbReference type="Pfam" id="PF07244">
    <property type="entry name" value="POTRA"/>
    <property type="match status" value="4"/>
</dbReference>
<feature type="chain" id="PRO_5044913918" description="Outer membrane protein assembly factor BamA" evidence="8">
    <location>
        <begin position="28"/>
        <end position="763"/>
    </location>
</feature>
<comment type="subunit">
    <text evidence="8">Part of the Bam complex.</text>
</comment>
<feature type="signal peptide" evidence="8">
    <location>
        <begin position="1"/>
        <end position="27"/>
    </location>
</feature>